<feature type="transmembrane region" description="Helical" evidence="1">
    <location>
        <begin position="12"/>
        <end position="37"/>
    </location>
</feature>
<keyword evidence="1" id="KW-0472">Membrane</keyword>
<organism evidence="2 3">
    <name type="scientific">Clostridium pasteurianum BC1</name>
    <dbReference type="NCBI Taxonomy" id="86416"/>
    <lineage>
        <taxon>Bacteria</taxon>
        <taxon>Bacillati</taxon>
        <taxon>Bacillota</taxon>
        <taxon>Clostridia</taxon>
        <taxon>Eubacteriales</taxon>
        <taxon>Clostridiaceae</taxon>
        <taxon>Clostridium</taxon>
    </lineage>
</organism>
<dbReference type="InterPro" id="IPR024529">
    <property type="entry name" value="ECF_trnsprt_substrate-spec"/>
</dbReference>
<feature type="transmembrane region" description="Helical" evidence="1">
    <location>
        <begin position="122"/>
        <end position="144"/>
    </location>
</feature>
<evidence type="ECO:0000256" key="1">
    <source>
        <dbReference type="SAM" id="Phobius"/>
    </source>
</evidence>
<reference evidence="2 3" key="1">
    <citation type="submission" date="2012-01" db="EMBL/GenBank/DDBJ databases">
        <title>Complete sequence of chromosome of Clostridium pasteurianum BC1.</title>
        <authorList>
            <consortium name="US DOE Joint Genome Institute"/>
            <person name="Lucas S."/>
            <person name="Han J."/>
            <person name="Lapidus A."/>
            <person name="Cheng J.-F."/>
            <person name="Goodwin L."/>
            <person name="Pitluck S."/>
            <person name="Peters L."/>
            <person name="Mikhailova N."/>
            <person name="Teshima H."/>
            <person name="Detter J.C."/>
            <person name="Han C."/>
            <person name="Tapia R."/>
            <person name="Land M."/>
            <person name="Hauser L."/>
            <person name="Kyrpides N."/>
            <person name="Ivanova N."/>
            <person name="Pagani I."/>
            <person name="Dunn J."/>
            <person name="Taghavi S."/>
            <person name="Francis A."/>
            <person name="van der Lelie D."/>
            <person name="Woyke T."/>
        </authorList>
    </citation>
    <scope>NUCLEOTIDE SEQUENCE [LARGE SCALE GENOMIC DNA]</scope>
    <source>
        <strain evidence="2 3">BC1</strain>
    </source>
</reference>
<dbReference type="Proteomes" id="UP000013523">
    <property type="component" value="Chromosome"/>
</dbReference>
<keyword evidence="1" id="KW-1133">Transmembrane helix</keyword>
<proteinExistence type="predicted"/>
<dbReference type="eggNOG" id="COG4684">
    <property type="taxonomic scope" value="Bacteria"/>
</dbReference>
<evidence type="ECO:0000313" key="2">
    <source>
        <dbReference type="EMBL" id="AGK97260.1"/>
    </source>
</evidence>
<dbReference type="GO" id="GO:0022857">
    <property type="term" value="F:transmembrane transporter activity"/>
    <property type="evidence" value="ECO:0007669"/>
    <property type="project" value="InterPro"/>
</dbReference>
<dbReference type="Gene3D" id="1.10.1760.20">
    <property type="match status" value="1"/>
</dbReference>
<dbReference type="AlphaFoldDB" id="R4KCB3"/>
<name>R4KCB3_CLOPA</name>
<dbReference type="STRING" id="86416.Clopa_2397"/>
<sequence length="196" mass="20850">MKQNIGTNKKFGVRQLTVVGMLSGISIMLGITGWGYIKLPILQATIMHVPVIIGAIIEGPMVGMCIGLIFGISSIIQNIMTPSLLSFALINPLVSVLPRILIALTSYYAYKFTIGNNKALKIGIGAAIGSVTNTVGVLGMIYLLYIKEYAIHMKISAAAANKVILGIAIANGIPEMIAAICITVPIVLAVTRIRKR</sequence>
<keyword evidence="1" id="KW-0812">Transmembrane</keyword>
<dbReference type="Pfam" id="PF12822">
    <property type="entry name" value="ECF_trnsprt"/>
    <property type="match status" value="1"/>
</dbReference>
<dbReference type="OrthoDB" id="9813540at2"/>
<keyword evidence="3" id="KW-1185">Reference proteome</keyword>
<evidence type="ECO:0000313" key="3">
    <source>
        <dbReference type="Proteomes" id="UP000013523"/>
    </source>
</evidence>
<dbReference type="HOGENOM" id="CLU_088550_1_0_9"/>
<dbReference type="EMBL" id="CP003261">
    <property type="protein sequence ID" value="AGK97260.1"/>
    <property type="molecule type" value="Genomic_DNA"/>
</dbReference>
<gene>
    <name evidence="2" type="ORF">Clopa_2397</name>
</gene>
<feature type="transmembrane region" description="Helical" evidence="1">
    <location>
        <begin position="84"/>
        <end position="110"/>
    </location>
</feature>
<feature type="transmembrane region" description="Helical" evidence="1">
    <location>
        <begin position="49"/>
        <end position="72"/>
    </location>
</feature>
<accession>R4KCB3</accession>
<dbReference type="PATRIC" id="fig|86416.3.peg.2379"/>
<dbReference type="KEGG" id="cpas:Clopa_2397"/>
<protein>
    <submittedName>
        <fullName evidence="2">Putative membrane protein</fullName>
    </submittedName>
</protein>
<dbReference type="RefSeq" id="WP_015615564.1">
    <property type="nucleotide sequence ID" value="NC_021182.1"/>
</dbReference>